<evidence type="ECO:0000313" key="7">
    <source>
        <dbReference type="EMBL" id="ASS31151.1"/>
    </source>
</evidence>
<evidence type="ECO:0000256" key="4">
    <source>
        <dbReference type="SAM" id="MobiDB-lite"/>
    </source>
</evidence>
<gene>
    <name evidence="7" type="ORF">1549_0253</name>
</gene>
<dbReference type="InterPro" id="IPR026588">
    <property type="entry name" value="Choice_anch_A"/>
</dbReference>
<dbReference type="InterPro" id="IPR041033">
    <property type="entry name" value="SpaA_PFL_dom_1"/>
</dbReference>
<keyword evidence="3" id="KW-0732">Signal</keyword>
<evidence type="ECO:0000256" key="3">
    <source>
        <dbReference type="ARBA" id="ARBA00022729"/>
    </source>
</evidence>
<feature type="region of interest" description="Disordered" evidence="4">
    <location>
        <begin position="1071"/>
        <end position="1092"/>
    </location>
</feature>
<keyword evidence="2" id="KW-0964">Secreted</keyword>
<dbReference type="Gene3D" id="2.60.40.1080">
    <property type="match status" value="2"/>
</dbReference>
<evidence type="ECO:0000256" key="1">
    <source>
        <dbReference type="ARBA" id="ARBA00007257"/>
    </source>
</evidence>
<feature type="domain" description="BIG2" evidence="6">
    <location>
        <begin position="769"/>
        <end position="847"/>
    </location>
</feature>
<dbReference type="EMBL" id="MF043345">
    <property type="protein sequence ID" value="ASS31151.1"/>
    <property type="molecule type" value="Genomic_DNA"/>
</dbReference>
<evidence type="ECO:0000256" key="5">
    <source>
        <dbReference type="SAM" id="Phobius"/>
    </source>
</evidence>
<keyword evidence="5" id="KW-0472">Membrane</keyword>
<evidence type="ECO:0000259" key="6">
    <source>
        <dbReference type="SMART" id="SM00635"/>
    </source>
</evidence>
<organism evidence="7">
    <name type="scientific">Bifidobacterium pseudolongum</name>
    <dbReference type="NCBI Taxonomy" id="1694"/>
    <lineage>
        <taxon>Bacteria</taxon>
        <taxon>Bacillati</taxon>
        <taxon>Actinomycetota</taxon>
        <taxon>Actinomycetes</taxon>
        <taxon>Bifidobacteriales</taxon>
        <taxon>Bifidobacteriaceae</taxon>
        <taxon>Bifidobacterium</taxon>
    </lineage>
</organism>
<feature type="domain" description="BIG2" evidence="6">
    <location>
        <begin position="857"/>
        <end position="941"/>
    </location>
</feature>
<dbReference type="SMART" id="SM00635">
    <property type="entry name" value="BID_2"/>
    <property type="match status" value="2"/>
</dbReference>
<comment type="similarity">
    <text evidence="1">Belongs to the serine-aspartate repeat-containing protein (SDr) family.</text>
</comment>
<dbReference type="PANTHER" id="PTHR36108">
    <property type="entry name" value="COLOSSIN-B-RELATED"/>
    <property type="match status" value="1"/>
</dbReference>
<keyword evidence="5" id="KW-0812">Transmembrane</keyword>
<reference evidence="7" key="1">
    <citation type="submission" date="2017-05" db="EMBL/GenBank/DDBJ databases">
        <title>The fimbriome of the genus Bifidobacterium.</title>
        <authorList>
            <person name="Lugli G.A."/>
            <person name="Milani C."/>
            <person name="Mancino W."/>
        </authorList>
    </citation>
    <scope>NUCLEOTIDE SEQUENCE</scope>
    <source>
        <strain evidence="7">1549</strain>
    </source>
</reference>
<dbReference type="NCBIfam" id="TIGR04215">
    <property type="entry name" value="choice_anch_A"/>
    <property type="match status" value="1"/>
</dbReference>
<evidence type="ECO:0000256" key="2">
    <source>
        <dbReference type="ARBA" id="ARBA00022525"/>
    </source>
</evidence>
<sequence>MRMKHGSDRRPTISVKPRLLAAFAAVAMMFATAVPALLPRTAVADGPTDLGPTDSGFYKPGDIHLGDDMDRLDVDTGVATWVGRDMYIGGRPAGTGLTLNGDKSGNADGRGFYNYTNAPTGSYAAEAEGLTIVKGKLAINQIKDSWSTSVWNTKGDRTHFSGGQGFRFGIAGFGAQFRPPSGSTALVVAGEGSNISSMTTGGKTGNVGAWNHNGWIGVNSIWGPAQKPPTDVNTWTPVSGEASYKARLTGNETYSQAYVDGYNPKIGNFPGTSKKGDRDSIGGNQGAWAGDDLVTWNAPNPLNVNGTDRSGYTEKIKSDSTTFQGLESTGKVTVGTAPAESATYYRYSYNNNGISYSFDWPNQGQASEKLITFKGDGTSNLQVFNIKNTDLTNGNQAGIDFKFTDIPEGASIVINVTGGNVQFNTGWRFWWGDKQIGNGYYLKGDADVQKAYVDAARSIMWNFADANLVTINGGQYYAGTGGGAGKDDGDKPQDWGYLACGAGQESNFNKGCAGDDPAAAMLGSIMVPNGSFDSHVTTNGRVWVGEDFMMNNPKTAAYFNKIEGVTSSVLDMDQERHNLPWSGSVTASASMIQWQKSDGSTLIPGSSWKLYRTLDDAQKQQNPITTVTDNGTGDWNPTGGIISVTSLVPNKNYYIRENGHMQGYEPNNNIYLIQTTNTGDTLNTTIAKVWNEKGDEITGTADAAMTTGGAIINTPVDQGTNIEWGKYAAGDTAHTPLPGSSWDFSSDGGTTWTEITDVVDSVTGIVIKNAQGADVTNTNIGTVQTPSTLKFTASVTPTGAPNGIKWTSSNSTMAVVEQDGTVNVRDGDGSTVVTLTATSTSDPTIKATVSFTPSLPDVSSIEIFKAGETQPVTAFSMNVGNEVKLEADVQPQGFAASWTANNSNVTLTTNSDGTVTVTGVATGTSVVTAKAGTKQAQVTVTVQEDQTRTAVYIQWDSEQSVTFKADGELIQTEKVGSCGNEGWFVGYVYKNRESFTITDLKSANNTYGIKSGATVSKGAPSWKITGGNGSEGAPPCATQGDVPNSEGPSAFADDVAAADEAPAAAALPEVHAEGDSNAARSSTLQDADSAPGRFKLENLPNGTYKLKEHTAPDGFTLNTQVYTITITDGQNGQKVVTWDPNHVDANGVAWISDTPTEVEWNKVDAQNTKQPLGGAVWKLESFSNGGYAEYNGEGNGTVTDCTENCTADPDNPLQDINPDRGMIKLQQLPVGRYRIQEKTPPSGYDAPENTYYYFELEATPNGTVKIYKGTGSFDTTTGAPTGEGVVEVSYNNITNPRKTGKVYWGKVSSEDDTRFLAGSAWKVTYIPYGGTEANKIEVDITDCVGTTGTCSAADAKKAPWAYDVYTAEGRIGFDNLPWGSYEMIETKAPDGYYANPDAVYVFTVGPDTPEFQNVVIYKKNADGTTGDAIPAPTTPLPNYPNQVISNEPGVILPATGGEGNTRIVLFGFALIAISMLGCGVAMRKRI</sequence>
<dbReference type="Gene3D" id="2.60.40.10">
    <property type="entry name" value="Immunoglobulins"/>
    <property type="match status" value="4"/>
</dbReference>
<dbReference type="InterPro" id="IPR013783">
    <property type="entry name" value="Ig-like_fold"/>
</dbReference>
<dbReference type="GO" id="GO:0005975">
    <property type="term" value="P:carbohydrate metabolic process"/>
    <property type="evidence" value="ECO:0007669"/>
    <property type="project" value="UniProtKB-ARBA"/>
</dbReference>
<name>A0A223AB14_9BIFI</name>
<keyword evidence="5" id="KW-1133">Transmembrane helix</keyword>
<proteinExistence type="inferred from homology"/>
<accession>A0A223AB14</accession>
<dbReference type="PANTHER" id="PTHR36108:SF13">
    <property type="entry name" value="COLOSSIN-B-RELATED"/>
    <property type="match status" value="1"/>
</dbReference>
<feature type="region of interest" description="Disordered" evidence="4">
    <location>
        <begin position="1025"/>
        <end position="1050"/>
    </location>
</feature>
<feature type="transmembrane region" description="Helical" evidence="5">
    <location>
        <begin position="1463"/>
        <end position="1482"/>
    </location>
</feature>
<protein>
    <submittedName>
        <fullName evidence="7">Fimbrial subunit-like protein</fullName>
    </submittedName>
</protein>
<dbReference type="InterPro" id="IPR003343">
    <property type="entry name" value="Big_2"/>
</dbReference>
<dbReference type="Pfam" id="PF17802">
    <property type="entry name" value="SpaA"/>
    <property type="match status" value="4"/>
</dbReference>